<evidence type="ECO:0000313" key="3">
    <source>
        <dbReference type="Proteomes" id="UP001501729"/>
    </source>
</evidence>
<dbReference type="AlphaFoldDB" id="A0AAV3UKM9"/>
<feature type="region of interest" description="Disordered" evidence="1">
    <location>
        <begin position="395"/>
        <end position="425"/>
    </location>
</feature>
<evidence type="ECO:0000256" key="1">
    <source>
        <dbReference type="SAM" id="MobiDB-lite"/>
    </source>
</evidence>
<sequence length="1058" mass="116305">MRLGEDIRARVPFALVGVLLLVGSATFAGTLATRKSPTVDRSVERTMEHATASTQTALRGAVQRAGTDASAQPLIEPANTTAGELIDDSAAFRDYLRLRIYLTARERFESTTVRVGDVRASPSLSPTPSVGSLQRAKERVRIEPVGNATDAGLRVRIENVSLRAYRDESVVAETSRNITVVVETPVLALHERVQNFERRLSRDPFKPGLGRRLTARLYATTWARGYAQYGGAPIGNVLANRHVELMANGAMLEEQRNAFGRSDRAGRNGLRRATARVGLSDVLVPTTERGAFWTDIVLETTDSLDDEPRTISGATNTTYSPEDGMVVGVNESADRALLDLIGENETQETTESRFDTALESAYGASVRTVATVRTVRDESRPEPQSPGENWTLVEQESETRMTVESVDQKRGDDERPGTPSGWHLLWNDGRRVAQTHVAIDRWEKEDGTNRTMMRRWTDEFVVSLGVAGDHTATEFAPERPLPTAHESHGPFSGPNLADVERKAVDTLVSARGGPDSLAKQAVDGTLDTRPKTVQGRLPTELRRWVYRDVRELRNRIENRSVTVSRGAVAGGETNPTATLAEELRTHRDTLVDAPETYNSTAERARYAVRAAYIDAVSSRLDDRAKRTERTQKGFNSAIRDATGVPLDQVQEILDSRKRVESPTRNPLPTSGPGTPTNLSVDGSPAYLTLSAVEHDHVSAVPRGERAHPMSARNVNLFAVPTDDATDGIVSLLPGARDEKRMNLRNGGLTLKAANRTLSASENESLRRQRNDLHRSLRRVNTNVREKLVNSLEAIDLSWGERWVTIRRGLAQWETTADRALALSNGSAAEPIASEIEKQRLQNAGQLGQSDQSEETAQWTQMQRDRLALRVQMGLETARSETKGVKESTVEPASKTVRKIIEDETKRLTKKSIERGVEGAQKKWVNETMSSLAAGLPVAPVPGYWYATVNVWQVDVSGTYARFTVRARQGSPVSPGASIAYIRQSQAVRLDFDGDGNEELLGRTTPVSFDTWTTVIIAVPPGKRGVGDVNGDADERSPGWSNRSDNPFDSRALRGEHAL</sequence>
<dbReference type="Proteomes" id="UP001501729">
    <property type="component" value="Unassembled WGS sequence"/>
</dbReference>
<comment type="caution">
    <text evidence="2">The sequence shown here is derived from an EMBL/GenBank/DDBJ whole genome shotgun (WGS) entry which is preliminary data.</text>
</comment>
<dbReference type="EMBL" id="BAABKX010000015">
    <property type="protein sequence ID" value="GAA5055550.1"/>
    <property type="molecule type" value="Genomic_DNA"/>
</dbReference>
<feature type="compositionally biased region" description="Basic and acidic residues" evidence="1">
    <location>
        <begin position="397"/>
        <end position="416"/>
    </location>
</feature>
<feature type="compositionally biased region" description="Basic and acidic residues" evidence="1">
    <location>
        <begin position="1045"/>
        <end position="1058"/>
    </location>
</feature>
<feature type="compositionally biased region" description="Polar residues" evidence="1">
    <location>
        <begin position="662"/>
        <end position="679"/>
    </location>
</feature>
<protein>
    <submittedName>
        <fullName evidence="2">Uncharacterized protein</fullName>
    </submittedName>
</protein>
<dbReference type="Pfam" id="PF23957">
    <property type="entry name" value="DUF7286"/>
    <property type="match status" value="1"/>
</dbReference>
<feature type="region of interest" description="Disordered" evidence="1">
    <location>
        <begin position="841"/>
        <end position="860"/>
    </location>
</feature>
<accession>A0AAV3UKM9</accession>
<gene>
    <name evidence="2" type="ORF">GCM10025751_35340</name>
</gene>
<keyword evidence="3" id="KW-1185">Reference proteome</keyword>
<dbReference type="InterPro" id="IPR055710">
    <property type="entry name" value="DUF7286"/>
</dbReference>
<proteinExistence type="predicted"/>
<feature type="region of interest" description="Disordered" evidence="1">
    <location>
        <begin position="655"/>
        <end position="679"/>
    </location>
</feature>
<evidence type="ECO:0000313" key="2">
    <source>
        <dbReference type="EMBL" id="GAA5055550.1"/>
    </source>
</evidence>
<name>A0AAV3UKM9_9EURY</name>
<organism evidence="2 3">
    <name type="scientific">Haladaptatus pallidirubidus</name>
    <dbReference type="NCBI Taxonomy" id="1008152"/>
    <lineage>
        <taxon>Archaea</taxon>
        <taxon>Methanobacteriati</taxon>
        <taxon>Methanobacteriota</taxon>
        <taxon>Stenosarchaea group</taxon>
        <taxon>Halobacteria</taxon>
        <taxon>Halobacteriales</taxon>
        <taxon>Haladaptataceae</taxon>
        <taxon>Haladaptatus</taxon>
    </lineage>
</organism>
<reference evidence="2 3" key="1">
    <citation type="journal article" date="2019" name="Int. J. Syst. Evol. Microbiol.">
        <title>The Global Catalogue of Microorganisms (GCM) 10K type strain sequencing project: providing services to taxonomists for standard genome sequencing and annotation.</title>
        <authorList>
            <consortium name="The Broad Institute Genomics Platform"/>
            <consortium name="The Broad Institute Genome Sequencing Center for Infectious Disease"/>
            <person name="Wu L."/>
            <person name="Ma J."/>
        </authorList>
    </citation>
    <scope>NUCLEOTIDE SEQUENCE [LARGE SCALE GENOMIC DNA]</scope>
    <source>
        <strain evidence="2 3">JCM 17504</strain>
    </source>
</reference>
<feature type="region of interest" description="Disordered" evidence="1">
    <location>
        <begin position="1022"/>
        <end position="1058"/>
    </location>
</feature>